<proteinExistence type="predicted"/>
<feature type="chain" id="PRO_5043269516" evidence="1">
    <location>
        <begin position="22"/>
        <end position="281"/>
    </location>
</feature>
<accession>A0A9P1BIL5</accession>
<dbReference type="EMBL" id="CAMXCT020000114">
    <property type="protein sequence ID" value="CAL1127462.1"/>
    <property type="molecule type" value="Genomic_DNA"/>
</dbReference>
<sequence>MQSKNLWLWVLRMLVASPGQSIPSSAQALHWGLDIHRRVVIAVDSLMPVVELPLAALAPLIIHGAIGVTDFKAFIPTFCGNQLDFLIMVATFVVSLGLTVKEGLITGVVLSMLKLCGQVEDGTFRDVRYYPEGQMIPRCVVVRMDAALSFANTRRLQEFCLRAVGAAGRADPYVSYVILDCKSINGTDMTGYEAVENLTISLQKRKKSLVLANLKQPLTQAMYAAGVNQHIEAHGGHLCWNIAQAIALVNGGDPTVAKEAVNDLHSRVQSSTAALKQCVPV</sequence>
<evidence type="ECO:0000313" key="6">
    <source>
        <dbReference type="Proteomes" id="UP001152797"/>
    </source>
</evidence>
<feature type="signal peptide" evidence="1">
    <location>
        <begin position="1"/>
        <end position="21"/>
    </location>
</feature>
<comment type="caution">
    <text evidence="3">The sequence shown here is derived from an EMBL/GenBank/DDBJ whole genome shotgun (WGS) entry which is preliminary data.</text>
</comment>
<reference evidence="4" key="2">
    <citation type="submission" date="2024-04" db="EMBL/GenBank/DDBJ databases">
        <authorList>
            <person name="Chen Y."/>
            <person name="Shah S."/>
            <person name="Dougan E. K."/>
            <person name="Thang M."/>
            <person name="Chan C."/>
        </authorList>
    </citation>
    <scope>NUCLEOTIDE SEQUENCE [LARGE SCALE GENOMIC DNA]</scope>
</reference>
<keyword evidence="6" id="KW-1185">Reference proteome</keyword>
<dbReference type="EMBL" id="CAMXCT030000114">
    <property type="protein sequence ID" value="CAL4761399.1"/>
    <property type="molecule type" value="Genomic_DNA"/>
</dbReference>
<dbReference type="InterPro" id="IPR001902">
    <property type="entry name" value="SLC26A/SulP_fam"/>
</dbReference>
<dbReference type="PROSITE" id="PS50801">
    <property type="entry name" value="STAS"/>
    <property type="match status" value="1"/>
</dbReference>
<feature type="domain" description="STAS" evidence="2">
    <location>
        <begin position="129"/>
        <end position="249"/>
    </location>
</feature>
<dbReference type="GO" id="GO:0016020">
    <property type="term" value="C:membrane"/>
    <property type="evidence" value="ECO:0007669"/>
    <property type="project" value="InterPro"/>
</dbReference>
<dbReference type="CDD" id="cd07042">
    <property type="entry name" value="STAS_SulP_like_sulfate_transporter"/>
    <property type="match status" value="1"/>
</dbReference>
<dbReference type="InterPro" id="IPR002645">
    <property type="entry name" value="STAS_dom"/>
</dbReference>
<keyword evidence="1" id="KW-0732">Signal</keyword>
<name>A0A9P1BIL5_9DINO</name>
<evidence type="ECO:0000259" key="2">
    <source>
        <dbReference type="PROSITE" id="PS50801"/>
    </source>
</evidence>
<dbReference type="InterPro" id="IPR036513">
    <property type="entry name" value="STAS_dom_sf"/>
</dbReference>
<evidence type="ECO:0000256" key="1">
    <source>
        <dbReference type="SAM" id="SignalP"/>
    </source>
</evidence>
<dbReference type="Pfam" id="PF01740">
    <property type="entry name" value="STAS"/>
    <property type="match status" value="1"/>
</dbReference>
<dbReference type="AlphaFoldDB" id="A0A9P1BIL5"/>
<dbReference type="Proteomes" id="UP001152797">
    <property type="component" value="Unassembled WGS sequence"/>
</dbReference>
<organism evidence="3">
    <name type="scientific">Cladocopium goreaui</name>
    <dbReference type="NCBI Taxonomy" id="2562237"/>
    <lineage>
        <taxon>Eukaryota</taxon>
        <taxon>Sar</taxon>
        <taxon>Alveolata</taxon>
        <taxon>Dinophyceae</taxon>
        <taxon>Suessiales</taxon>
        <taxon>Symbiodiniaceae</taxon>
        <taxon>Cladocopium</taxon>
    </lineage>
</organism>
<evidence type="ECO:0000313" key="4">
    <source>
        <dbReference type="EMBL" id="CAL1127462.1"/>
    </source>
</evidence>
<gene>
    <name evidence="3" type="ORF">C1SCF055_LOCUS2519</name>
</gene>
<protein>
    <submittedName>
        <fullName evidence="5">Proton/sulfate cotransporter 2</fullName>
    </submittedName>
</protein>
<dbReference type="PANTHER" id="PTHR11814">
    <property type="entry name" value="SULFATE TRANSPORTER"/>
    <property type="match status" value="1"/>
</dbReference>
<evidence type="ECO:0000313" key="5">
    <source>
        <dbReference type="EMBL" id="CAL4761399.1"/>
    </source>
</evidence>
<dbReference type="Gene3D" id="3.30.750.24">
    <property type="entry name" value="STAS domain"/>
    <property type="match status" value="1"/>
</dbReference>
<dbReference type="EMBL" id="CAMXCT010000114">
    <property type="protein sequence ID" value="CAI3974087.1"/>
    <property type="molecule type" value="Genomic_DNA"/>
</dbReference>
<dbReference type="SUPFAM" id="SSF52091">
    <property type="entry name" value="SpoIIaa-like"/>
    <property type="match status" value="1"/>
</dbReference>
<evidence type="ECO:0000313" key="3">
    <source>
        <dbReference type="EMBL" id="CAI3974087.1"/>
    </source>
</evidence>
<dbReference type="OrthoDB" id="110530at2759"/>
<reference evidence="3" key="1">
    <citation type="submission" date="2022-10" db="EMBL/GenBank/DDBJ databases">
        <authorList>
            <person name="Chen Y."/>
            <person name="Dougan E. K."/>
            <person name="Chan C."/>
            <person name="Rhodes N."/>
            <person name="Thang M."/>
        </authorList>
    </citation>
    <scope>NUCLEOTIDE SEQUENCE</scope>
</reference>
<dbReference type="GO" id="GO:0055085">
    <property type="term" value="P:transmembrane transport"/>
    <property type="evidence" value="ECO:0007669"/>
    <property type="project" value="InterPro"/>
</dbReference>